<feature type="compositionally biased region" description="Basic and acidic residues" evidence="1">
    <location>
        <begin position="567"/>
        <end position="577"/>
    </location>
</feature>
<feature type="region of interest" description="Disordered" evidence="1">
    <location>
        <begin position="526"/>
        <end position="904"/>
    </location>
</feature>
<feature type="compositionally biased region" description="Basic and acidic residues" evidence="1">
    <location>
        <begin position="1320"/>
        <end position="1338"/>
    </location>
</feature>
<protein>
    <submittedName>
        <fullName evidence="2">Uncharacterized protein</fullName>
    </submittedName>
</protein>
<feature type="compositionally biased region" description="Gly residues" evidence="1">
    <location>
        <begin position="740"/>
        <end position="751"/>
    </location>
</feature>
<evidence type="ECO:0000313" key="2">
    <source>
        <dbReference type="EMBL" id="CEM40135.1"/>
    </source>
</evidence>
<feature type="compositionally biased region" description="Basic and acidic residues" evidence="1">
    <location>
        <begin position="672"/>
        <end position="682"/>
    </location>
</feature>
<sequence>MALHGPAAGETDVCGDASCDRDLSDAGLQEEIAVYAEEHSVKGAAKKYNLGRDVVRVFLEKHRKGLYKARPWYLKWISCAHRNINGALQYISFSGVEEDDKALRDLQAIERQRERDLQARDKKTKEYKDPTHATPSPSPPSSPAPPTATPGQPRTETAKPGVVSGKDGAKKKTRSKATGATKDATQPDDVCTGRTKPAVSDVSTAPSVPAKVGSPSLSSHPLVLPMPEAGSGSDMNVLGVRRLAKDSSASTKDTLDSDATDSGNASSGRLPPSDSSTGDFTPSPSDALKGDHTADDTSGGASPTNTDTLGGCSATSHTGTSVTGLCGMSHSSNGASVLSSVDMNAFPTERSILGGRGGAGESDGSCDVVVGADSGVVGVDGGVEGEREADAGVGVVEAPDRTPVTVVPVREDKKDDVAPPTKSDHSKDGKSVAVSSASVSVASAPHPAPGSTGGGSRPPLSATEKSLLKVQRKLREIETLMQRRVSGVSMESTQLQKISKRPQLLVEEATLLNDLPWDSLFCRNVPNVPSPPTRPITHPHPPPQQQQDTDTPEASPASFRQHLAQAHTEKKHDHTERQQQPAKAKVAEQTEAATLAEEKVDGAKDDGRAEDDAPQEQAGCDAGGNLSKAGEGGGEVEVGAASSSDGAAGPCWTSGEYGQDDDGAHTDTLGQTKDKKEDKANDTDGAAGGGGGVGVGVEDDSVWPSLSAAAIPQAPKTERGVSVSETGEEKEAAGSAIAAGTGGSGGGGGKGGKGRKTTRMRPLTRFNGSPHPRALVDSGSVVGEGEGAGGDQQKRRTRNASNATPRQEYRPAVVAESKGTTPAHAQHSESALGTHTHTHTKKPSGRREEYRPVVRRASAGATTAGGGADGGSSGVVDTKDKERVTVASSTTEEGPVGASGKAERVDTITKEIQTLQGLLSECGRSQYKVEKKLKEINALEDSLAAGKHLEANQKSKIDSKEELTQKIQETTAEFKAIESKLATLKSTKASLQRDLEILSTRPRRPPPQPFSASFAEARLSPNATKITPARHTHPTPGTGTGTGSGKPPPPTVPPSPHKRTVGRGLIPFHVPDAPQRPMQAGGRGGMTARSGVRPVSAPPARGASNETPPLLKREVEGEMETGAEGEREVVGEKKDKPQAAVTDDADAEAKSQMNDMIPEMQSAQTDPSRSPPDVSPPIYSNYPNYPMSPHGGPFSPLVGPHPFLPHPHGYHPMPHIYPTPGPGYGYGYGYGPHQQYGRGPLRRGRGRYYGGRGLRGSGHWHEYGMGMAMGGMGMMGPHEYAVQVGVDEGLMASPPPVRPPVPFSVDVAAAADGGKEEEESVKGENDDTDKEVEKKDGDGDGAADADAAAAAAAADSTKTDKDKDTAEGDAPDNDNSPDDADAAQEPIPALPPFAGGGMPPQMDYRHHVPNLPPPTTSVSSSVAYYYYEPLQHAWIEVRLPRL</sequence>
<feature type="compositionally biased region" description="Gly residues" evidence="1">
    <location>
        <begin position="863"/>
        <end position="873"/>
    </location>
</feature>
<feature type="compositionally biased region" description="Gly residues" evidence="1">
    <location>
        <begin position="686"/>
        <end position="695"/>
    </location>
</feature>
<dbReference type="OMA" id="CAHRNIN"/>
<feature type="compositionally biased region" description="Pro residues" evidence="1">
    <location>
        <begin position="136"/>
        <end position="148"/>
    </location>
</feature>
<feature type="region of interest" description="Disordered" evidence="1">
    <location>
        <begin position="996"/>
        <end position="1150"/>
    </location>
</feature>
<feature type="region of interest" description="Disordered" evidence="1">
    <location>
        <begin position="400"/>
        <end position="461"/>
    </location>
</feature>
<organism evidence="2 3">
    <name type="scientific">Vitrella brassicaformis (strain CCMP3155)</name>
    <dbReference type="NCBI Taxonomy" id="1169540"/>
    <lineage>
        <taxon>Eukaryota</taxon>
        <taxon>Sar</taxon>
        <taxon>Alveolata</taxon>
        <taxon>Colpodellida</taxon>
        <taxon>Vitrellaceae</taxon>
        <taxon>Vitrella</taxon>
    </lineage>
</organism>
<feature type="compositionally biased region" description="Pro residues" evidence="1">
    <location>
        <begin position="528"/>
        <end position="544"/>
    </location>
</feature>
<evidence type="ECO:0000256" key="1">
    <source>
        <dbReference type="SAM" id="MobiDB-lite"/>
    </source>
</evidence>
<proteinExistence type="predicted"/>
<evidence type="ECO:0000313" key="3">
    <source>
        <dbReference type="Proteomes" id="UP000041254"/>
    </source>
</evidence>
<feature type="compositionally biased region" description="Low complexity" evidence="1">
    <location>
        <begin position="1342"/>
        <end position="1356"/>
    </location>
</feature>
<feature type="compositionally biased region" description="Basic and acidic residues" evidence="1">
    <location>
        <begin position="409"/>
        <end position="430"/>
    </location>
</feature>
<feature type="region of interest" description="Disordered" evidence="1">
    <location>
        <begin position="1310"/>
        <end position="1417"/>
    </location>
</feature>
<dbReference type="InParanoid" id="A0A0G4H8E2"/>
<feature type="compositionally biased region" description="Low complexity" evidence="1">
    <location>
        <begin position="214"/>
        <end position="227"/>
    </location>
</feature>
<feature type="compositionally biased region" description="Basic and acidic residues" evidence="1">
    <location>
        <begin position="1357"/>
        <end position="1366"/>
    </location>
</feature>
<reference evidence="2 3" key="1">
    <citation type="submission" date="2014-11" db="EMBL/GenBank/DDBJ databases">
        <authorList>
            <person name="Zhu J."/>
            <person name="Qi W."/>
            <person name="Song R."/>
        </authorList>
    </citation>
    <scope>NUCLEOTIDE SEQUENCE [LARGE SCALE GENOMIC DNA]</scope>
</reference>
<dbReference type="VEuPathDB" id="CryptoDB:Vbra_19947"/>
<feature type="compositionally biased region" description="Polar residues" evidence="1">
    <location>
        <begin position="299"/>
        <end position="319"/>
    </location>
</feature>
<name>A0A0G4H8E2_VITBC</name>
<accession>A0A0G4H8E2</accession>
<feature type="compositionally biased region" description="Basic and acidic residues" evidence="1">
    <location>
        <begin position="1124"/>
        <end position="1137"/>
    </location>
</feature>
<dbReference type="Proteomes" id="UP000041254">
    <property type="component" value="Unassembled WGS sequence"/>
</dbReference>
<feature type="compositionally biased region" description="Basic and acidic residues" evidence="1">
    <location>
        <begin position="111"/>
        <end position="131"/>
    </location>
</feature>
<feature type="region of interest" description="Disordered" evidence="1">
    <location>
        <begin position="111"/>
        <end position="319"/>
    </location>
</feature>
<dbReference type="EMBL" id="CDMY01001064">
    <property type="protein sequence ID" value="CEM40135.1"/>
    <property type="molecule type" value="Genomic_DNA"/>
</dbReference>
<feature type="compositionally biased region" description="Polar residues" evidence="1">
    <location>
        <begin position="260"/>
        <end position="284"/>
    </location>
</feature>
<feature type="compositionally biased region" description="Low complexity" evidence="1">
    <location>
        <begin position="637"/>
        <end position="649"/>
    </location>
</feature>
<feature type="compositionally biased region" description="Acidic residues" evidence="1">
    <location>
        <begin position="1367"/>
        <end position="1382"/>
    </location>
</feature>
<feature type="compositionally biased region" description="Pro residues" evidence="1">
    <location>
        <begin position="1046"/>
        <end position="1055"/>
    </location>
</feature>
<gene>
    <name evidence="2" type="ORF">Vbra_19947</name>
</gene>
<feature type="compositionally biased region" description="Low complexity" evidence="1">
    <location>
        <begin position="431"/>
        <end position="444"/>
    </location>
</feature>
<feature type="compositionally biased region" description="Basic and acidic residues" evidence="1">
    <location>
        <begin position="596"/>
        <end position="611"/>
    </location>
</feature>
<keyword evidence="3" id="KW-1185">Reference proteome</keyword>